<protein>
    <recommendedName>
        <fullName evidence="1">DUF7683 domain-containing protein</fullName>
    </recommendedName>
</protein>
<evidence type="ECO:0000259" key="1">
    <source>
        <dbReference type="Pfam" id="PF24731"/>
    </source>
</evidence>
<sequence length="76" mass="8684">MRYFLEAFDNETEFLLFKIEVSESYAGDLAKIMGWTEVQHGIEGYDLTEQQLLAIEGIVGRTLRDPGYTFQLTCNG</sequence>
<name>A0A1A9KDG1_9PSED</name>
<evidence type="ECO:0000313" key="3">
    <source>
        <dbReference type="Proteomes" id="UP000077748"/>
    </source>
</evidence>
<dbReference type="InterPro" id="IPR056100">
    <property type="entry name" value="DUF7683"/>
</dbReference>
<reference evidence="2 3" key="1">
    <citation type="submission" date="2016-05" db="EMBL/GenBank/DDBJ databases">
        <title>Genome Sequence of Pseudomonas citronellolis Strain SJTE-3, an Estrogens and Persistent Organic Pollutants degradation strain.</title>
        <authorList>
            <person name="Liang R."/>
        </authorList>
    </citation>
    <scope>NUCLEOTIDE SEQUENCE [LARGE SCALE GENOMIC DNA]</scope>
    <source>
        <strain evidence="2 3">SJTE-3</strain>
    </source>
</reference>
<proteinExistence type="predicted"/>
<organism evidence="2 3">
    <name type="scientific">Pseudomonas citronellolis</name>
    <dbReference type="NCBI Taxonomy" id="53408"/>
    <lineage>
        <taxon>Bacteria</taxon>
        <taxon>Pseudomonadati</taxon>
        <taxon>Pseudomonadota</taxon>
        <taxon>Gammaproteobacteria</taxon>
        <taxon>Pseudomonadales</taxon>
        <taxon>Pseudomonadaceae</taxon>
        <taxon>Pseudomonas</taxon>
    </lineage>
</organism>
<accession>A0A1A9KDG1</accession>
<gene>
    <name evidence="2" type="ORF">A9C11_16745</name>
</gene>
<feature type="domain" description="DUF7683" evidence="1">
    <location>
        <begin position="2"/>
        <end position="73"/>
    </location>
</feature>
<evidence type="ECO:0000313" key="2">
    <source>
        <dbReference type="EMBL" id="ANI15524.1"/>
    </source>
</evidence>
<dbReference type="AlphaFoldDB" id="A0A1A9KDG1"/>
<dbReference type="Proteomes" id="UP000077748">
    <property type="component" value="Chromosome"/>
</dbReference>
<dbReference type="Pfam" id="PF24731">
    <property type="entry name" value="DUF7683"/>
    <property type="match status" value="1"/>
</dbReference>
<dbReference type="EMBL" id="CP015878">
    <property type="protein sequence ID" value="ANI15524.1"/>
    <property type="molecule type" value="Genomic_DNA"/>
</dbReference>
<dbReference type="RefSeq" id="WP_009620352.1">
    <property type="nucleotide sequence ID" value="NZ_CALEBV010000078.1"/>
</dbReference>